<gene>
    <name evidence="1" type="ORF">SAMN02745910_03775</name>
</gene>
<evidence type="ECO:0000313" key="2">
    <source>
        <dbReference type="Proteomes" id="UP000182762"/>
    </source>
</evidence>
<dbReference type="RefSeq" id="WP_061802355.1">
    <property type="nucleotide sequence ID" value="NZ_FOXX01000011.1"/>
</dbReference>
<dbReference type="EMBL" id="FOXX01000011">
    <property type="protein sequence ID" value="SFQ81856.1"/>
    <property type="molecule type" value="Genomic_DNA"/>
</dbReference>
<protein>
    <submittedName>
        <fullName evidence="1">Uncharacterized protein</fullName>
    </submittedName>
</protein>
<accession>A0A1I6BLP7</accession>
<evidence type="ECO:0000313" key="1">
    <source>
        <dbReference type="EMBL" id="SFQ81856.1"/>
    </source>
</evidence>
<keyword evidence="2" id="KW-1185">Reference proteome</keyword>
<sequence length="118" mass="13901">MNEKGLQLLAKGIIACLPQQKRMMYQYIESMEDQLAAKCETKEQFLFSLVEEAPYEQGAKLFGMSLDEFTLIMKEIEDEINNKLDQKIKNCKWIDYTDKIQLHNKKHLGETKFFLLTM</sequence>
<dbReference type="Proteomes" id="UP000182762">
    <property type="component" value="Unassembled WGS sequence"/>
</dbReference>
<comment type="caution">
    <text evidence="1">The sequence shown here is derived from an EMBL/GenBank/DDBJ whole genome shotgun (WGS) entry which is preliminary data.</text>
</comment>
<name>A0A1I6BLP7_9BACI</name>
<dbReference type="GeneID" id="93712354"/>
<reference evidence="1 2" key="1">
    <citation type="submission" date="2016-10" db="EMBL/GenBank/DDBJ databases">
        <authorList>
            <person name="Varghese N."/>
            <person name="Submissions S."/>
        </authorList>
    </citation>
    <scope>NUCLEOTIDE SEQUENCE [LARGE SCALE GENOMIC DNA]</scope>
    <source>
        <strain evidence="1 2">DSM 13796</strain>
    </source>
</reference>
<organism evidence="1 2">
    <name type="scientific">Priestia endophytica DSM 13796</name>
    <dbReference type="NCBI Taxonomy" id="1121089"/>
    <lineage>
        <taxon>Bacteria</taxon>
        <taxon>Bacillati</taxon>
        <taxon>Bacillota</taxon>
        <taxon>Bacilli</taxon>
        <taxon>Bacillales</taxon>
        <taxon>Bacillaceae</taxon>
        <taxon>Priestia</taxon>
    </lineage>
</organism>
<proteinExistence type="predicted"/>